<protein>
    <submittedName>
        <fullName evidence="1">Uncharacterized protein</fullName>
    </submittedName>
</protein>
<accession>A0A1F8FSJ4</accession>
<name>A0A1F8FSJ4_9BACT</name>
<organism evidence="1 2">
    <name type="scientific">Candidatus Yanofskybacteria bacterium RIFCSPHIGHO2_02_FULL_43_22</name>
    <dbReference type="NCBI Taxonomy" id="1802681"/>
    <lineage>
        <taxon>Bacteria</taxon>
        <taxon>Candidatus Yanofskyibacteriota</taxon>
    </lineage>
</organism>
<comment type="caution">
    <text evidence="1">The sequence shown here is derived from an EMBL/GenBank/DDBJ whole genome shotgun (WGS) entry which is preliminary data.</text>
</comment>
<evidence type="ECO:0000313" key="1">
    <source>
        <dbReference type="EMBL" id="OGN16103.1"/>
    </source>
</evidence>
<evidence type="ECO:0000313" key="2">
    <source>
        <dbReference type="Proteomes" id="UP000176581"/>
    </source>
</evidence>
<dbReference type="AlphaFoldDB" id="A0A1F8FSJ4"/>
<proteinExistence type="predicted"/>
<sequence>MLKNITSLFHKKRKAIEDELSMKSKVDAVLIKFIKEEIFKKVDFDYHPSYTLNKGVIKIETDNKIIAQEIALKIRVLEEKLKNEGVVFKKLLV</sequence>
<dbReference type="Proteomes" id="UP000176581">
    <property type="component" value="Unassembled WGS sequence"/>
</dbReference>
<reference evidence="1 2" key="1">
    <citation type="journal article" date="2016" name="Nat. Commun.">
        <title>Thousands of microbial genomes shed light on interconnected biogeochemical processes in an aquifer system.</title>
        <authorList>
            <person name="Anantharaman K."/>
            <person name="Brown C.T."/>
            <person name="Hug L.A."/>
            <person name="Sharon I."/>
            <person name="Castelle C.J."/>
            <person name="Probst A.J."/>
            <person name="Thomas B.C."/>
            <person name="Singh A."/>
            <person name="Wilkins M.J."/>
            <person name="Karaoz U."/>
            <person name="Brodie E.L."/>
            <person name="Williams K.H."/>
            <person name="Hubbard S.S."/>
            <person name="Banfield J.F."/>
        </authorList>
    </citation>
    <scope>NUCLEOTIDE SEQUENCE [LARGE SCALE GENOMIC DNA]</scope>
</reference>
<gene>
    <name evidence="1" type="ORF">A3J47_03290</name>
</gene>
<dbReference type="EMBL" id="MGJV01000001">
    <property type="protein sequence ID" value="OGN16103.1"/>
    <property type="molecule type" value="Genomic_DNA"/>
</dbReference>